<dbReference type="Pfam" id="PF17110">
    <property type="entry name" value="TFB6"/>
    <property type="match status" value="1"/>
</dbReference>
<gene>
    <name evidence="2" type="ORF">LAFE_0D11980G</name>
</gene>
<dbReference type="PANTHER" id="PTHR37781">
    <property type="entry name" value="TFIIH COMPLEX SUBUNIT"/>
    <property type="match status" value="1"/>
</dbReference>
<dbReference type="PANTHER" id="PTHR37781:SF1">
    <property type="entry name" value="ADR380WP"/>
    <property type="match status" value="1"/>
</dbReference>
<accession>A0A1G4MBZ3</accession>
<organism evidence="2 3">
    <name type="scientific">Lachancea fermentati</name>
    <name type="common">Zygosaccharomyces fermentati</name>
    <dbReference type="NCBI Taxonomy" id="4955"/>
    <lineage>
        <taxon>Eukaryota</taxon>
        <taxon>Fungi</taxon>
        <taxon>Dikarya</taxon>
        <taxon>Ascomycota</taxon>
        <taxon>Saccharomycotina</taxon>
        <taxon>Saccharomycetes</taxon>
        <taxon>Saccharomycetales</taxon>
        <taxon>Saccharomycetaceae</taxon>
        <taxon>Lachancea</taxon>
    </lineage>
</organism>
<evidence type="ECO:0000256" key="1">
    <source>
        <dbReference type="SAM" id="MobiDB-lite"/>
    </source>
</evidence>
<dbReference type="AlphaFoldDB" id="A0A1G4MBZ3"/>
<evidence type="ECO:0000313" key="3">
    <source>
        <dbReference type="Proteomes" id="UP000190831"/>
    </source>
</evidence>
<dbReference type="OMA" id="DFIWYSI"/>
<reference evidence="2 3" key="1">
    <citation type="submission" date="2016-03" db="EMBL/GenBank/DDBJ databases">
        <authorList>
            <person name="Devillers H."/>
        </authorList>
    </citation>
    <scope>NUCLEOTIDE SEQUENCE [LARGE SCALE GENOMIC DNA]</scope>
    <source>
        <strain evidence="2">CBS 6772</strain>
    </source>
</reference>
<sequence>MSTPTTPQHTGANEEMNIDDVRELDDRDVQDLDLDAGMESSVELPKRKATDDDADMFDLRDDFMPKVNISSPFSSQVDVQQLQAKGHSQRRLSMSQQSKFITYCDERLMAIQRKFVQSRGLTEENGYKGLVPLLQDMKQLLDFIWFSIDGIPNTEVLIEQDVSSVTINQYDGTKSTNIGQTYYLMRLADDFLDYLMKFDLKELDEDEQHNTLSKVFKFLIILDKIFARLLDGTVPGQTKMGGTEMVRLSGIAERTRVALSLYFSQQKLHGYHYEISKIYEETLERCA</sequence>
<evidence type="ECO:0000313" key="2">
    <source>
        <dbReference type="EMBL" id="SCW01411.1"/>
    </source>
</evidence>
<name>A0A1G4MBZ3_LACFM</name>
<proteinExistence type="predicted"/>
<dbReference type="InterPro" id="IPR031349">
    <property type="entry name" value="Tfb6"/>
</dbReference>
<feature type="compositionally biased region" description="Polar residues" evidence="1">
    <location>
        <begin position="1"/>
        <end position="11"/>
    </location>
</feature>
<dbReference type="EMBL" id="LT598492">
    <property type="protein sequence ID" value="SCW01411.1"/>
    <property type="molecule type" value="Genomic_DNA"/>
</dbReference>
<dbReference type="Proteomes" id="UP000190831">
    <property type="component" value="Chromosome D"/>
</dbReference>
<dbReference type="GO" id="GO:0005675">
    <property type="term" value="C:transcription factor TFIIH holo complex"/>
    <property type="evidence" value="ECO:0007669"/>
    <property type="project" value="TreeGrafter"/>
</dbReference>
<protein>
    <submittedName>
        <fullName evidence="2">LAFE_0D11980g1_1</fullName>
    </submittedName>
</protein>
<keyword evidence="3" id="KW-1185">Reference proteome</keyword>
<dbReference type="OrthoDB" id="2567806at2759"/>
<feature type="region of interest" description="Disordered" evidence="1">
    <location>
        <begin position="1"/>
        <end position="23"/>
    </location>
</feature>
<dbReference type="STRING" id="4955.A0A1G4MBZ3"/>